<dbReference type="InterPro" id="IPR013106">
    <property type="entry name" value="Ig_V-set"/>
</dbReference>
<keyword evidence="8" id="KW-0675">Receptor</keyword>
<keyword evidence="9" id="KW-0325">Glycoprotein</keyword>
<keyword evidence="6" id="KW-0472">Membrane</keyword>
<reference evidence="13 14" key="1">
    <citation type="submission" date="2023-09" db="EMBL/GenBank/DDBJ databases">
        <authorList>
            <person name="Wang M."/>
        </authorList>
    </citation>
    <scope>NUCLEOTIDE SEQUENCE [LARGE SCALE GENOMIC DNA]</scope>
    <source>
        <strain evidence="13">GT-2023</strain>
        <tissue evidence="13">Liver</tissue>
    </source>
</reference>
<evidence type="ECO:0000256" key="5">
    <source>
        <dbReference type="ARBA" id="ARBA00022989"/>
    </source>
</evidence>
<dbReference type="InterPro" id="IPR013783">
    <property type="entry name" value="Ig-like_fold"/>
</dbReference>
<evidence type="ECO:0000256" key="8">
    <source>
        <dbReference type="ARBA" id="ARBA00023170"/>
    </source>
</evidence>
<keyword evidence="7" id="KW-1015">Disulfide bond</keyword>
<dbReference type="SMART" id="SM00409">
    <property type="entry name" value="IG"/>
    <property type="match status" value="2"/>
</dbReference>
<dbReference type="PROSITE" id="PS50835">
    <property type="entry name" value="IG_LIKE"/>
    <property type="match status" value="1"/>
</dbReference>
<protein>
    <recommendedName>
        <fullName evidence="12">Ig-like domain-containing protein</fullName>
    </recommendedName>
</protein>
<evidence type="ECO:0000256" key="7">
    <source>
        <dbReference type="ARBA" id="ARBA00023157"/>
    </source>
</evidence>
<keyword evidence="5" id="KW-1133">Transmembrane helix</keyword>
<comment type="subcellular location">
    <subcellularLocation>
        <location evidence="1">Cell membrane</location>
        <topology evidence="1">Single-pass type I membrane protein</topology>
    </subcellularLocation>
</comment>
<dbReference type="InterPro" id="IPR036179">
    <property type="entry name" value="Ig-like_dom_sf"/>
</dbReference>
<evidence type="ECO:0000256" key="2">
    <source>
        <dbReference type="ARBA" id="ARBA00022475"/>
    </source>
</evidence>
<evidence type="ECO:0000256" key="1">
    <source>
        <dbReference type="ARBA" id="ARBA00004251"/>
    </source>
</evidence>
<evidence type="ECO:0000313" key="13">
    <source>
        <dbReference type="EMBL" id="KAL1273554.1"/>
    </source>
</evidence>
<keyword evidence="3" id="KW-0812">Transmembrane</keyword>
<organism evidence="13 14">
    <name type="scientific">Cirrhinus molitorella</name>
    <name type="common">mud carp</name>
    <dbReference type="NCBI Taxonomy" id="172907"/>
    <lineage>
        <taxon>Eukaryota</taxon>
        <taxon>Metazoa</taxon>
        <taxon>Chordata</taxon>
        <taxon>Craniata</taxon>
        <taxon>Vertebrata</taxon>
        <taxon>Euteleostomi</taxon>
        <taxon>Actinopterygii</taxon>
        <taxon>Neopterygii</taxon>
        <taxon>Teleostei</taxon>
        <taxon>Ostariophysi</taxon>
        <taxon>Cypriniformes</taxon>
        <taxon>Cyprinidae</taxon>
        <taxon>Labeoninae</taxon>
        <taxon>Labeonini</taxon>
        <taxon>Cirrhinus</taxon>
    </lineage>
</organism>
<keyword evidence="14" id="KW-1185">Reference proteome</keyword>
<dbReference type="Pfam" id="PF07686">
    <property type="entry name" value="V-set"/>
    <property type="match status" value="1"/>
</dbReference>
<dbReference type="Gene3D" id="2.60.40.10">
    <property type="entry name" value="Immunoglobulins"/>
    <property type="match status" value="2"/>
</dbReference>
<dbReference type="Proteomes" id="UP001558613">
    <property type="component" value="Unassembled WGS sequence"/>
</dbReference>
<keyword evidence="4 11" id="KW-0732">Signal</keyword>
<accession>A0ABR3N9D8</accession>
<evidence type="ECO:0000256" key="11">
    <source>
        <dbReference type="SAM" id="SignalP"/>
    </source>
</evidence>
<dbReference type="InterPro" id="IPR007110">
    <property type="entry name" value="Ig-like_dom"/>
</dbReference>
<evidence type="ECO:0000256" key="4">
    <source>
        <dbReference type="ARBA" id="ARBA00022729"/>
    </source>
</evidence>
<keyword evidence="2" id="KW-1003">Cell membrane</keyword>
<evidence type="ECO:0000259" key="12">
    <source>
        <dbReference type="PROSITE" id="PS50835"/>
    </source>
</evidence>
<evidence type="ECO:0000256" key="9">
    <source>
        <dbReference type="ARBA" id="ARBA00023180"/>
    </source>
</evidence>
<dbReference type="PANTHER" id="PTHR25466:SF11">
    <property type="entry name" value="GALECTIN 17-RELATED"/>
    <property type="match status" value="1"/>
</dbReference>
<dbReference type="PANTHER" id="PTHR25466">
    <property type="entry name" value="T-LYMPHOCYTE ACTIVATION ANTIGEN"/>
    <property type="match status" value="1"/>
</dbReference>
<evidence type="ECO:0000256" key="6">
    <source>
        <dbReference type="ARBA" id="ARBA00023136"/>
    </source>
</evidence>
<evidence type="ECO:0000256" key="3">
    <source>
        <dbReference type="ARBA" id="ARBA00022692"/>
    </source>
</evidence>
<dbReference type="InterPro" id="IPR003599">
    <property type="entry name" value="Ig_sub"/>
</dbReference>
<name>A0ABR3N9D8_9TELE</name>
<dbReference type="InterPro" id="IPR051713">
    <property type="entry name" value="T-cell_Activation_Regulation"/>
</dbReference>
<gene>
    <name evidence="13" type="ORF">QQF64_026368</name>
</gene>
<comment type="caution">
    <text evidence="13">The sequence shown here is derived from an EMBL/GenBank/DDBJ whole genome shotgun (WGS) entry which is preliminary data.</text>
</comment>
<evidence type="ECO:0000256" key="10">
    <source>
        <dbReference type="ARBA" id="ARBA00023319"/>
    </source>
</evidence>
<sequence length="213" mass="24279">MMMYWIFALFLTGVSSVSVVLNHPTSLPCGCKEKVVWSKTVPIEATVAECQKKNCVIMERFKERFTVMHEENYSLFLKSAKYNDLGQYMCSCDGFVRQVKLEVVVPVNMTAVELGNITFPCYADTQRDVRDVMWLHNEQKVLHYTVNGATKPGYVYEGRVSLPDDGFRDGDVSLTITGVQRTDAGLYRCFLHDETIEGYPHAYMLHVIDGNYT</sequence>
<dbReference type="SUPFAM" id="SSF48726">
    <property type="entry name" value="Immunoglobulin"/>
    <property type="match status" value="2"/>
</dbReference>
<feature type="signal peptide" evidence="11">
    <location>
        <begin position="1"/>
        <end position="16"/>
    </location>
</feature>
<feature type="domain" description="Ig-like" evidence="12">
    <location>
        <begin position="117"/>
        <end position="189"/>
    </location>
</feature>
<proteinExistence type="predicted"/>
<dbReference type="EMBL" id="JAYMGO010000005">
    <property type="protein sequence ID" value="KAL1273554.1"/>
    <property type="molecule type" value="Genomic_DNA"/>
</dbReference>
<evidence type="ECO:0000313" key="14">
    <source>
        <dbReference type="Proteomes" id="UP001558613"/>
    </source>
</evidence>
<feature type="chain" id="PRO_5045359352" description="Ig-like domain-containing protein" evidence="11">
    <location>
        <begin position="17"/>
        <end position="213"/>
    </location>
</feature>
<keyword evidence="10" id="KW-0393">Immunoglobulin domain</keyword>